<feature type="transmembrane region" description="Helical" evidence="7">
    <location>
        <begin position="14"/>
        <end position="35"/>
    </location>
</feature>
<gene>
    <name evidence="8" type="ORF">C5L14_01820</name>
</gene>
<evidence type="ECO:0000256" key="4">
    <source>
        <dbReference type="ARBA" id="ARBA00022692"/>
    </source>
</evidence>
<feature type="transmembrane region" description="Helical" evidence="7">
    <location>
        <begin position="217"/>
        <end position="243"/>
    </location>
</feature>
<feature type="transmembrane region" description="Helical" evidence="7">
    <location>
        <begin position="127"/>
        <end position="147"/>
    </location>
</feature>
<evidence type="ECO:0000256" key="1">
    <source>
        <dbReference type="ARBA" id="ARBA00004651"/>
    </source>
</evidence>
<keyword evidence="4 7" id="KW-0812">Transmembrane</keyword>
<evidence type="ECO:0000313" key="9">
    <source>
        <dbReference type="Proteomes" id="UP000237682"/>
    </source>
</evidence>
<evidence type="ECO:0000256" key="5">
    <source>
        <dbReference type="ARBA" id="ARBA00022989"/>
    </source>
</evidence>
<evidence type="ECO:0000256" key="6">
    <source>
        <dbReference type="ARBA" id="ARBA00023136"/>
    </source>
</evidence>
<sequence>MENLFASLKGLETLVLAGALATARIVGLVALMPLFSRTRLAGILRTGVALALALPVIPMTVDIAGRGHVDAPMMLMLMLKEVVIGALLGFVLGIPFWAAEAAGNIVDLQRGSTMGTLIDPMMTHETSATGTLLMIVMVGIYLAAGGLHHTLSALYDSYALWAIDSLSPIFSRDAGAILLTLLTRILGMALTLMAPLIVSLLLSDVVLAFLARASPHLNIFALSLVVKTLVFSLVSVLYAAFLVHYMTGDLAFLNQGVNDLKALVGGAR</sequence>
<dbReference type="EMBL" id="PUEJ01000001">
    <property type="protein sequence ID" value="PRH89352.1"/>
    <property type="molecule type" value="Genomic_DNA"/>
</dbReference>
<reference evidence="8 9" key="1">
    <citation type="submission" date="2018-02" db="EMBL/GenBank/DDBJ databases">
        <title>Whole genome sequencing of endophytic bacterium.</title>
        <authorList>
            <person name="Eedara R."/>
            <person name="Podile A.R."/>
        </authorList>
    </citation>
    <scope>NUCLEOTIDE SEQUENCE [LARGE SCALE GENOMIC DNA]</scope>
    <source>
        <strain evidence="8 9">RP1T</strain>
    </source>
</reference>
<dbReference type="NCBIfam" id="TIGR01401">
    <property type="entry name" value="fliR_like_III"/>
    <property type="match status" value="1"/>
</dbReference>
<comment type="similarity">
    <text evidence="2 7">Belongs to the FliR/MopE/SpaR family.</text>
</comment>
<dbReference type="InterPro" id="IPR006304">
    <property type="entry name" value="T3SS_SpaR/YscT"/>
</dbReference>
<name>A0A2S9QJ79_9HYPH</name>
<evidence type="ECO:0000256" key="2">
    <source>
        <dbReference type="ARBA" id="ARBA00009772"/>
    </source>
</evidence>
<dbReference type="Pfam" id="PF01311">
    <property type="entry name" value="Bac_export_1"/>
    <property type="match status" value="1"/>
</dbReference>
<dbReference type="RefSeq" id="WP_105860316.1">
    <property type="nucleotide sequence ID" value="NZ_PUEJ01000001.1"/>
</dbReference>
<dbReference type="AlphaFoldDB" id="A0A2S9QJ79"/>
<evidence type="ECO:0000313" key="8">
    <source>
        <dbReference type="EMBL" id="PRH89352.1"/>
    </source>
</evidence>
<protein>
    <submittedName>
        <fullName evidence="8">EscT/YscT/HrcT family type III secretion system export apparatus protein</fullName>
    </submittedName>
</protein>
<dbReference type="InterPro" id="IPR002010">
    <property type="entry name" value="T3SS_IM_R"/>
</dbReference>
<keyword evidence="9" id="KW-1185">Reference proteome</keyword>
<feature type="transmembrane region" description="Helical" evidence="7">
    <location>
        <begin position="84"/>
        <end position="106"/>
    </location>
</feature>
<feature type="transmembrane region" description="Helical" evidence="7">
    <location>
        <begin position="189"/>
        <end position="211"/>
    </location>
</feature>
<dbReference type="PANTHER" id="PTHR30065:SF1">
    <property type="entry name" value="SURFACE PRESENTATION OF ANTIGENS PROTEIN SPAR"/>
    <property type="match status" value="1"/>
</dbReference>
<feature type="transmembrane region" description="Helical" evidence="7">
    <location>
        <begin position="42"/>
        <end position="64"/>
    </location>
</feature>
<dbReference type="GO" id="GO:0006605">
    <property type="term" value="P:protein targeting"/>
    <property type="evidence" value="ECO:0007669"/>
    <property type="project" value="UniProtKB-UniRule"/>
</dbReference>
<comment type="subcellular location">
    <subcellularLocation>
        <location evidence="1 7">Cell membrane</location>
        <topology evidence="1 7">Multi-pass membrane protein</topology>
    </subcellularLocation>
</comment>
<dbReference type="OrthoDB" id="9807748at2"/>
<accession>A0A2S9QJ79</accession>
<dbReference type="PRINTS" id="PR00953">
    <property type="entry name" value="TYPE3IMRPROT"/>
</dbReference>
<proteinExistence type="inferred from homology"/>
<dbReference type="GO" id="GO:0005886">
    <property type="term" value="C:plasma membrane"/>
    <property type="evidence" value="ECO:0007669"/>
    <property type="project" value="UniProtKB-SubCell"/>
</dbReference>
<dbReference type="Proteomes" id="UP000237682">
    <property type="component" value="Unassembled WGS sequence"/>
</dbReference>
<dbReference type="PANTHER" id="PTHR30065">
    <property type="entry name" value="FLAGELLAR BIOSYNTHETIC PROTEIN FLIR"/>
    <property type="match status" value="1"/>
</dbReference>
<comment type="caution">
    <text evidence="8">The sequence shown here is derived from an EMBL/GenBank/DDBJ whole genome shotgun (WGS) entry which is preliminary data.</text>
</comment>
<evidence type="ECO:0000256" key="7">
    <source>
        <dbReference type="RuleBase" id="RU362072"/>
    </source>
</evidence>
<keyword evidence="3 7" id="KW-1003">Cell membrane</keyword>
<keyword evidence="5 7" id="KW-1133">Transmembrane helix</keyword>
<organism evidence="8 9">
    <name type="scientific">Labrys okinawensis</name>
    <dbReference type="NCBI Taxonomy" id="346911"/>
    <lineage>
        <taxon>Bacteria</taxon>
        <taxon>Pseudomonadati</taxon>
        <taxon>Pseudomonadota</taxon>
        <taxon>Alphaproteobacteria</taxon>
        <taxon>Hyphomicrobiales</taxon>
        <taxon>Xanthobacteraceae</taxon>
        <taxon>Labrys</taxon>
    </lineage>
</organism>
<keyword evidence="6 7" id="KW-0472">Membrane</keyword>
<evidence type="ECO:0000256" key="3">
    <source>
        <dbReference type="ARBA" id="ARBA00022475"/>
    </source>
</evidence>